<dbReference type="EMBL" id="JAGZJA010000005">
    <property type="protein sequence ID" value="MBS5146973.1"/>
    <property type="molecule type" value="Genomic_DNA"/>
</dbReference>
<reference evidence="2" key="1">
    <citation type="submission" date="2021-02" db="EMBL/GenBank/DDBJ databases">
        <title>Infant gut strain persistence is associated with maternal origin, phylogeny, and functional potential including surface adhesion and iron acquisition.</title>
        <authorList>
            <person name="Lou Y.C."/>
        </authorList>
    </citation>
    <scope>NUCLEOTIDE SEQUENCE</scope>
    <source>
        <strain evidence="2">L3_128_245G1_dasL3_128_245G1_concoct_49</strain>
    </source>
</reference>
<dbReference type="Proteomes" id="UP000738879">
    <property type="component" value="Unassembled WGS sequence"/>
</dbReference>
<sequence>MMTDQGDSTVHEFSYLFGKEEYRSYVTARDARSMRFFGAVGLVCILPFLLLLPYAFSTGELSDAIAAVLFILLALFMVSILITGKAPWIGSARKSQCRNYLEVHGARVTNQRFFERVTLGEDGIAVTFGPRGASEEELVTLNRTWGSWDRAFATRDGGLLITSREGKKGCFYLMLGYNALLHMARRDQIQDAYVPASALEGADARELAAWARARIASARRG</sequence>
<feature type="transmembrane region" description="Helical" evidence="1">
    <location>
        <begin position="62"/>
        <end position="84"/>
    </location>
</feature>
<evidence type="ECO:0000313" key="2">
    <source>
        <dbReference type="EMBL" id="MBS5146973.1"/>
    </source>
</evidence>
<comment type="caution">
    <text evidence="2">The sequence shown here is derived from an EMBL/GenBank/DDBJ whole genome shotgun (WGS) entry which is preliminary data.</text>
</comment>
<gene>
    <name evidence="2" type="ORF">KHY67_04650</name>
</gene>
<keyword evidence="1" id="KW-0812">Transmembrane</keyword>
<keyword evidence="1" id="KW-0472">Membrane</keyword>
<evidence type="ECO:0000313" key="3">
    <source>
        <dbReference type="Proteomes" id="UP000738879"/>
    </source>
</evidence>
<name>A0A943BM44_9ACTN</name>
<proteinExistence type="predicted"/>
<protein>
    <submittedName>
        <fullName evidence="2">Uncharacterized protein</fullName>
    </submittedName>
</protein>
<accession>A0A943BM44</accession>
<dbReference type="AlphaFoldDB" id="A0A943BM44"/>
<feature type="transmembrane region" description="Helical" evidence="1">
    <location>
        <begin position="36"/>
        <end position="56"/>
    </location>
</feature>
<organism evidence="2 3">
    <name type="scientific">Collinsella intestinalis</name>
    <dbReference type="NCBI Taxonomy" id="147207"/>
    <lineage>
        <taxon>Bacteria</taxon>
        <taxon>Bacillati</taxon>
        <taxon>Actinomycetota</taxon>
        <taxon>Coriobacteriia</taxon>
        <taxon>Coriobacteriales</taxon>
        <taxon>Coriobacteriaceae</taxon>
        <taxon>Collinsella</taxon>
    </lineage>
</organism>
<keyword evidence="1" id="KW-1133">Transmembrane helix</keyword>
<evidence type="ECO:0000256" key="1">
    <source>
        <dbReference type="SAM" id="Phobius"/>
    </source>
</evidence>